<comment type="similarity">
    <text evidence="2 6">Belongs to the enhancer of polycomb family.</text>
</comment>
<sequence length="1489" mass="164417">MSKLSFRARALDPSKPMPIYLADELPDLPEYSAINRAVPQMPSGMEKEEESEHHLQRAICAGLLIPTPEVSNVDDEDFYNRVYPDNYKMPKQLIHMQPLGIDQDIPDYDMDAADEIWVESQARRLDLTPLKFEQMMDKLEKSSGQTVVTLNEAKALLKEDDDVSTAVFDYWLNKRLTTQAPLIPAVKTENRTGMAPNNPYLAFRRRTEKMQTRKNRKNDESSYEKMWKLKRELSRAVTLLEMIKRREKAKRAQLLLTIEIFEKRYAARDFSGQLVQDVVNSMARSQRPACAPLHSNQYQHSPLSSTNLAAWSNSGTGSNSYHLYNSSSQYHSGTPKGHHSTTIRDADGNIVRKEKRQYRKRKHKLQKEKGMQSNNSLNMGSIGHSSNSTGLYTTPGHQLHQLSSSGLGHHGSIDTMMSSDEDEFNNGNNVAGSESEDEGLYAFKRNRNCNYHKKINSTLNFQPITEQYGDWPWVSTEENGKADKKYRFTLTSIRHPRPRCIGFARRRMTRGGRIALDRCATTLDEFWQNLDYTIFDSEKTKQQNVTSKQEDVSVVEDRLCGSGAEIVGSNLERIRARVSSIRTSSASEGGYRNVTPSPLSFVAGRLNTGTMAENVIKRESVDTPTPAMIKIKEEQLDDYERLIDSVNNDRNNKQTGSCSSNNTHNNNNSNLHNNLTTSTGTTPIVSSKGASFTNEFLDYAVKSERTGSVSSTSSLQNLRLTQHQHPQQTDTNVSIAHLLGPSAATNTTTTASNNYQLSHTQESRDSGISIKSESINDNDALLMHQLPQELSDSIYDEFLDEIERSWLHFRPKTPPLSPSSPPNDTIISSSDMLNYDTDCIDTLSRLANGPFNVELQTLEGQLPQNIFADNEESVFVTTEPINLDSLLSETMLNRLDKDSSKSLEMVNASGSHDSLNELGLNESNDDNEKLLANILEECQMEDGKALNQTSNFWNGLLEEDGNPLPVTLDLDALDRASTPKFDRSIGYCSDALSLYSKNIPGDDVVIKSTTTIASSPVEKDSKKVNPQLKCLTEVGRSHFKLSRTKSDQLLHLKLKSANSQVKSESVTSPLDDSVPIKAEPIDEISTNNNSTSATSTQEIPSNVQTIIDSLTPSIRPVVVSSTTDPTTTVTSSSTLPETVVIKQEQIVTSCDATASHDYAAPVPVPVVSSAASPTIIPTMVKSATLIRTSAYLPGGGQIWQQQNTNNSGIRRQINGPVLQNLLRSSNTYISSPQQQKPQNTIIDDATSIRDIKIKQNNSDSGSNHNTSLQEQQQPQQVNIIHGNLPQQFAIIGSTTGTGPGGQNRIFLTSTNPQQMSTVSQAGNNTTLTTIPSTAIIMNDGKTTADGKTLQQRVKIGDNRILYTTNIKNNRGQLVTQLNQKVLNIVPIGHQKNNILSQGVATSQGTNQPQGLQAGQTINVVSGTPLSITKSGHMIHRVATINNSQNIRANNTGGGVTTTGNIVTQQQQQQQQQQKVIGLVSAAPAGVVDI</sequence>
<evidence type="ECO:0000313" key="10">
    <source>
        <dbReference type="EMBL" id="SSX20113.1"/>
    </source>
</evidence>
<dbReference type="GO" id="GO:0035267">
    <property type="term" value="C:NuA4 histone acetyltransferase complex"/>
    <property type="evidence" value="ECO:0007669"/>
    <property type="project" value="InterPro"/>
</dbReference>
<evidence type="ECO:0000259" key="8">
    <source>
        <dbReference type="Pfam" id="PF10513"/>
    </source>
</evidence>
<reference evidence="9" key="1">
    <citation type="submission" date="2018-04" db="EMBL/GenBank/DDBJ databases">
        <authorList>
            <person name="Go L.Y."/>
            <person name="Mitchell J.A."/>
        </authorList>
    </citation>
    <scope>NUCLEOTIDE SEQUENCE</scope>
    <source>
        <tissue evidence="9">Whole organism</tissue>
    </source>
</reference>
<dbReference type="GO" id="GO:0006357">
    <property type="term" value="P:regulation of transcription by RNA polymerase II"/>
    <property type="evidence" value="ECO:0007669"/>
    <property type="project" value="InterPro"/>
</dbReference>
<dbReference type="VEuPathDB" id="VectorBase:CSON000566"/>
<accession>A0A336KAD6</accession>
<dbReference type="Pfam" id="PF10513">
    <property type="entry name" value="EPL1"/>
    <property type="match status" value="1"/>
</dbReference>
<evidence type="ECO:0000256" key="7">
    <source>
        <dbReference type="SAM" id="MobiDB-lite"/>
    </source>
</evidence>
<proteinExistence type="inferred from homology"/>
<dbReference type="PANTHER" id="PTHR14898">
    <property type="entry name" value="ENHANCER OF POLYCOMB"/>
    <property type="match status" value="1"/>
</dbReference>
<dbReference type="EMBL" id="UFQS01000108">
    <property type="protein sequence ID" value="SSW99733.1"/>
    <property type="molecule type" value="Genomic_DNA"/>
</dbReference>
<comment type="subcellular location">
    <subcellularLocation>
        <location evidence="1 6">Nucleus</location>
    </subcellularLocation>
</comment>
<dbReference type="InterPro" id="IPR024943">
    <property type="entry name" value="Enhancer_polycomb"/>
</dbReference>
<evidence type="ECO:0000256" key="4">
    <source>
        <dbReference type="ARBA" id="ARBA00023163"/>
    </source>
</evidence>
<feature type="region of interest" description="Disordered" evidence="7">
    <location>
        <begin position="746"/>
        <end position="768"/>
    </location>
</feature>
<evidence type="ECO:0000256" key="2">
    <source>
        <dbReference type="ARBA" id="ARBA00008035"/>
    </source>
</evidence>
<dbReference type="GO" id="GO:0005634">
    <property type="term" value="C:nucleus"/>
    <property type="evidence" value="ECO:0007669"/>
    <property type="project" value="UniProtKB-SubCell"/>
</dbReference>
<reference evidence="10" key="2">
    <citation type="submission" date="2018-07" db="EMBL/GenBank/DDBJ databases">
        <authorList>
            <person name="Quirk P.G."/>
            <person name="Krulwich T.A."/>
        </authorList>
    </citation>
    <scope>NUCLEOTIDE SEQUENCE</scope>
</reference>
<dbReference type="EMBL" id="UFQT01000108">
    <property type="protein sequence ID" value="SSX20113.1"/>
    <property type="molecule type" value="Genomic_DNA"/>
</dbReference>
<evidence type="ECO:0000256" key="1">
    <source>
        <dbReference type="ARBA" id="ARBA00004123"/>
    </source>
</evidence>
<name>A0A336KAD6_CULSO</name>
<evidence type="ECO:0000256" key="6">
    <source>
        <dbReference type="RuleBase" id="RU361124"/>
    </source>
</evidence>
<evidence type="ECO:0000256" key="3">
    <source>
        <dbReference type="ARBA" id="ARBA00023015"/>
    </source>
</evidence>
<feature type="compositionally biased region" description="Low complexity" evidence="7">
    <location>
        <begin position="655"/>
        <end position="682"/>
    </location>
</feature>
<gene>
    <name evidence="9" type="primary">CSON000566</name>
</gene>
<evidence type="ECO:0000256" key="5">
    <source>
        <dbReference type="ARBA" id="ARBA00023242"/>
    </source>
</evidence>
<feature type="region of interest" description="Disordered" evidence="7">
    <location>
        <begin position="356"/>
        <end position="377"/>
    </location>
</feature>
<organism evidence="9">
    <name type="scientific">Culicoides sonorensis</name>
    <name type="common">Biting midge</name>
    <dbReference type="NCBI Taxonomy" id="179676"/>
    <lineage>
        <taxon>Eukaryota</taxon>
        <taxon>Metazoa</taxon>
        <taxon>Ecdysozoa</taxon>
        <taxon>Arthropoda</taxon>
        <taxon>Hexapoda</taxon>
        <taxon>Insecta</taxon>
        <taxon>Pterygota</taxon>
        <taxon>Neoptera</taxon>
        <taxon>Endopterygota</taxon>
        <taxon>Diptera</taxon>
        <taxon>Nematocera</taxon>
        <taxon>Chironomoidea</taxon>
        <taxon>Ceratopogonidae</taxon>
        <taxon>Ceratopogoninae</taxon>
        <taxon>Culicoides</taxon>
        <taxon>Monoculicoides</taxon>
    </lineage>
</organism>
<feature type="compositionally biased region" description="Basic residues" evidence="7">
    <location>
        <begin position="356"/>
        <end position="366"/>
    </location>
</feature>
<feature type="domain" description="Enhancer of polycomb-like N-terminal" evidence="8">
    <location>
        <begin position="7"/>
        <end position="141"/>
    </location>
</feature>
<keyword evidence="5 6" id="KW-0539">Nucleus</keyword>
<evidence type="ECO:0000313" key="9">
    <source>
        <dbReference type="EMBL" id="SSW99733.1"/>
    </source>
</evidence>
<keyword evidence="3 6" id="KW-0805">Transcription regulation</keyword>
<dbReference type="InterPro" id="IPR019542">
    <property type="entry name" value="Enhancer_polycomb-like_N"/>
</dbReference>
<keyword evidence="4 6" id="KW-0804">Transcription</keyword>
<feature type="region of interest" description="Disordered" evidence="7">
    <location>
        <begin position="647"/>
        <end position="682"/>
    </location>
</feature>
<protein>
    <recommendedName>
        <fullName evidence="6">Enhancer of polycomb-like protein</fullName>
    </recommendedName>
</protein>